<dbReference type="Proteomes" id="UP001064489">
    <property type="component" value="Chromosome 1"/>
</dbReference>
<sequence length="230" mass="24750">MIKHGVGFGSFPVLVPRFRTFKTGSEPSKPVSIPVLKVRFWFRSGFGSSDGSGYRLSPLPDNTLVVVWPAFCSCCRNLRRYSYRVDRVSLLSISSWIPPVLNVSVPQSSCPPSSPSSTVPFQVLSPCEDPAPILQAAPHQLTLQPVITATEPATSTSLSITDQSRLPVPSSYVASPVAESSSPVAAVVPFGLAPTQQPFTSASGFFDPYTMVVYHGGMFVYADDNIVGYT</sequence>
<comment type="caution">
    <text evidence="1">The sequence shown here is derived from an EMBL/GenBank/DDBJ whole genome shotgun (WGS) entry which is preliminary data.</text>
</comment>
<dbReference type="AlphaFoldDB" id="A0AAD5JD35"/>
<reference evidence="1" key="1">
    <citation type="journal article" date="2022" name="Plant J.">
        <title>Strategies of tolerance reflected in two North American maple genomes.</title>
        <authorList>
            <person name="McEvoy S.L."/>
            <person name="Sezen U.U."/>
            <person name="Trouern-Trend A."/>
            <person name="McMahon S.M."/>
            <person name="Schaberg P.G."/>
            <person name="Yang J."/>
            <person name="Wegrzyn J.L."/>
            <person name="Swenson N.G."/>
        </authorList>
    </citation>
    <scope>NUCLEOTIDE SEQUENCE</scope>
    <source>
        <strain evidence="1">91603</strain>
    </source>
</reference>
<name>A0AAD5JD35_ACENE</name>
<gene>
    <name evidence="1" type="ORF">LWI28_014074</name>
</gene>
<protein>
    <submittedName>
        <fullName evidence="1">Uncharacterized protein</fullName>
    </submittedName>
</protein>
<dbReference type="EMBL" id="JAJSOW010000003">
    <property type="protein sequence ID" value="KAI9195353.1"/>
    <property type="molecule type" value="Genomic_DNA"/>
</dbReference>
<proteinExistence type="predicted"/>
<accession>A0AAD5JD35</accession>
<reference evidence="1" key="2">
    <citation type="submission" date="2023-02" db="EMBL/GenBank/DDBJ databases">
        <authorList>
            <person name="Swenson N.G."/>
            <person name="Wegrzyn J.L."/>
            <person name="Mcevoy S.L."/>
        </authorList>
    </citation>
    <scope>NUCLEOTIDE SEQUENCE</scope>
    <source>
        <strain evidence="1">91603</strain>
        <tissue evidence="1">Leaf</tissue>
    </source>
</reference>
<organism evidence="1 2">
    <name type="scientific">Acer negundo</name>
    <name type="common">Box elder</name>
    <dbReference type="NCBI Taxonomy" id="4023"/>
    <lineage>
        <taxon>Eukaryota</taxon>
        <taxon>Viridiplantae</taxon>
        <taxon>Streptophyta</taxon>
        <taxon>Embryophyta</taxon>
        <taxon>Tracheophyta</taxon>
        <taxon>Spermatophyta</taxon>
        <taxon>Magnoliopsida</taxon>
        <taxon>eudicotyledons</taxon>
        <taxon>Gunneridae</taxon>
        <taxon>Pentapetalae</taxon>
        <taxon>rosids</taxon>
        <taxon>malvids</taxon>
        <taxon>Sapindales</taxon>
        <taxon>Sapindaceae</taxon>
        <taxon>Hippocastanoideae</taxon>
        <taxon>Acereae</taxon>
        <taxon>Acer</taxon>
    </lineage>
</organism>
<keyword evidence="2" id="KW-1185">Reference proteome</keyword>
<evidence type="ECO:0000313" key="2">
    <source>
        <dbReference type="Proteomes" id="UP001064489"/>
    </source>
</evidence>
<evidence type="ECO:0000313" key="1">
    <source>
        <dbReference type="EMBL" id="KAI9195353.1"/>
    </source>
</evidence>